<protein>
    <submittedName>
        <fullName evidence="1">Uncharacterized protein</fullName>
    </submittedName>
</protein>
<accession>X1UFJ2</accession>
<gene>
    <name evidence="1" type="ORF">S12H4_63034</name>
</gene>
<feature type="non-terminal residue" evidence="1">
    <location>
        <position position="57"/>
    </location>
</feature>
<comment type="caution">
    <text evidence="1">The sequence shown here is derived from an EMBL/GenBank/DDBJ whole genome shotgun (WGS) entry which is preliminary data.</text>
</comment>
<name>X1UFJ2_9ZZZZ</name>
<organism evidence="1">
    <name type="scientific">marine sediment metagenome</name>
    <dbReference type="NCBI Taxonomy" id="412755"/>
    <lineage>
        <taxon>unclassified sequences</taxon>
        <taxon>metagenomes</taxon>
        <taxon>ecological metagenomes</taxon>
    </lineage>
</organism>
<dbReference type="AlphaFoldDB" id="X1UFJ2"/>
<sequence>MFIILSIFQLKSVKDSSKKKLELVISGFSSLQGPEIEPTLLFDLKMLIAACKEFFPR</sequence>
<dbReference type="EMBL" id="BARW01042613">
    <property type="protein sequence ID" value="GAJ16278.1"/>
    <property type="molecule type" value="Genomic_DNA"/>
</dbReference>
<reference evidence="1" key="1">
    <citation type="journal article" date="2014" name="Front. Microbiol.">
        <title>High frequency of phylogenetically diverse reductive dehalogenase-homologous genes in deep subseafloor sedimentary metagenomes.</title>
        <authorList>
            <person name="Kawai M."/>
            <person name="Futagami T."/>
            <person name="Toyoda A."/>
            <person name="Takaki Y."/>
            <person name="Nishi S."/>
            <person name="Hori S."/>
            <person name="Arai W."/>
            <person name="Tsubouchi T."/>
            <person name="Morono Y."/>
            <person name="Uchiyama I."/>
            <person name="Ito T."/>
            <person name="Fujiyama A."/>
            <person name="Inagaki F."/>
            <person name="Takami H."/>
        </authorList>
    </citation>
    <scope>NUCLEOTIDE SEQUENCE</scope>
    <source>
        <strain evidence="1">Expedition CK06-06</strain>
    </source>
</reference>
<proteinExistence type="predicted"/>
<evidence type="ECO:0000313" key="1">
    <source>
        <dbReference type="EMBL" id="GAJ16278.1"/>
    </source>
</evidence>